<organism evidence="1 2">
    <name type="scientific">Macrostomum lignano</name>
    <dbReference type="NCBI Taxonomy" id="282301"/>
    <lineage>
        <taxon>Eukaryota</taxon>
        <taxon>Metazoa</taxon>
        <taxon>Spiralia</taxon>
        <taxon>Lophotrochozoa</taxon>
        <taxon>Platyhelminthes</taxon>
        <taxon>Rhabditophora</taxon>
        <taxon>Macrostomorpha</taxon>
        <taxon>Macrostomida</taxon>
        <taxon>Macrostomidae</taxon>
        <taxon>Macrostomum</taxon>
    </lineage>
</organism>
<evidence type="ECO:0000313" key="1">
    <source>
        <dbReference type="Proteomes" id="UP000095280"/>
    </source>
</evidence>
<proteinExistence type="predicted"/>
<keyword evidence="1" id="KW-1185">Reference proteome</keyword>
<dbReference type="AlphaFoldDB" id="A0A1I8GM12"/>
<sequence length="424" mass="48730">MRLKLPYYPLLAALAAGWLMGALTVLLLLTEREVDLVPPMPDDEAVWPSPAIDPGNFNCNNRRPRPLQPTGDFAAAMAWQRMRQNDSIYYFERPGKLLPMLRPLSEKEASATYRASVARSWLGTQTLVIAATVRNGMPNLENSLQNIGRLRTLFRQSWVLLVENDSDDGTRERLLRLARLDPRVRVLGCGQPNSKSPCRMNQRYHSGSAHRPGSNMERTIEEEIDRGLIMSVLRNEYLNHAYKHLGSSADFLLIIDPDLAWHSWNLNSILQGLYYFKTRPKLQQMCASTVSLYDGKLYDPCTINFYNNKRYGEDTKYPYVDIEKSILKGPRDLPPVKAESCFQAFSFYRFSVLQSRRLQYERSHGEWMCEHNTLSRQLDEVYLDPQMRLGVSDSANYYLADSSSSLIEPTPPRLRRARRNKPAT</sequence>
<evidence type="ECO:0000313" key="2">
    <source>
        <dbReference type="WBParaSite" id="maker-uti_cns_0002407-snap-gene-0.14-mRNA-1"/>
    </source>
</evidence>
<accession>A0A1I8GM12</accession>
<dbReference type="Proteomes" id="UP000095280">
    <property type="component" value="Unplaced"/>
</dbReference>
<reference evidence="2" key="1">
    <citation type="submission" date="2016-11" db="UniProtKB">
        <authorList>
            <consortium name="WormBaseParasite"/>
        </authorList>
    </citation>
    <scope>IDENTIFICATION</scope>
</reference>
<name>A0A1I8GM12_9PLAT</name>
<protein>
    <submittedName>
        <fullName evidence="2">Glyco_trans_2-like domain-containing protein</fullName>
    </submittedName>
</protein>
<dbReference type="WBParaSite" id="maker-uti_cns_0002407-snap-gene-0.14-mRNA-1">
    <property type="protein sequence ID" value="maker-uti_cns_0002407-snap-gene-0.14-mRNA-1"/>
    <property type="gene ID" value="maker-uti_cns_0002407-snap-gene-0.14"/>
</dbReference>
<dbReference type="SUPFAM" id="SSF53448">
    <property type="entry name" value="Nucleotide-diphospho-sugar transferases"/>
    <property type="match status" value="1"/>
</dbReference>
<dbReference type="Gene3D" id="3.90.550.10">
    <property type="entry name" value="Spore Coat Polysaccharide Biosynthesis Protein SpsA, Chain A"/>
    <property type="match status" value="1"/>
</dbReference>
<dbReference type="InterPro" id="IPR029044">
    <property type="entry name" value="Nucleotide-diphossugar_trans"/>
</dbReference>